<evidence type="ECO:0000313" key="2">
    <source>
        <dbReference type="EMBL" id="QBZ58504.1"/>
    </source>
</evidence>
<dbReference type="Gene3D" id="1.20.5.340">
    <property type="match status" value="1"/>
</dbReference>
<keyword evidence="1" id="KW-0175">Coiled coil</keyword>
<evidence type="ECO:0000313" key="3">
    <source>
        <dbReference type="Proteomes" id="UP000294847"/>
    </source>
</evidence>
<sequence>MTENMPPGRQSNTERRRIRDDCRKRLADHIYDSLGLQVKPADVRLLPRGSDFYRWRVLPGNEEICSKIFSKSLSDHSVNALRLLREEVGKSFEAIGTSESPNLNSQKPSSLISQLQNENAQLSDQLRAVAGELATERDHRSDLEEENQSLRSTQSLLEKKLQDQIDIAENFRSVLARCATVLPVLENMRKQMAESLGDICPN</sequence>
<dbReference type="EMBL" id="CP034206">
    <property type="protein sequence ID" value="QBZ58504.1"/>
    <property type="molecule type" value="Genomic_DNA"/>
</dbReference>
<dbReference type="SMR" id="A0A4P7NCX7"/>
<organism evidence="2 3">
    <name type="scientific">Pyricularia oryzae</name>
    <name type="common">Rice blast fungus</name>
    <name type="synonym">Magnaporthe oryzae</name>
    <dbReference type="NCBI Taxonomy" id="318829"/>
    <lineage>
        <taxon>Eukaryota</taxon>
        <taxon>Fungi</taxon>
        <taxon>Dikarya</taxon>
        <taxon>Ascomycota</taxon>
        <taxon>Pezizomycotina</taxon>
        <taxon>Sordariomycetes</taxon>
        <taxon>Sordariomycetidae</taxon>
        <taxon>Magnaporthales</taxon>
        <taxon>Pyriculariaceae</taxon>
        <taxon>Pyricularia</taxon>
    </lineage>
</organism>
<accession>A0A4P7NCX7</accession>
<evidence type="ECO:0000256" key="1">
    <source>
        <dbReference type="SAM" id="Coils"/>
    </source>
</evidence>
<reference evidence="2 3" key="1">
    <citation type="journal article" date="2019" name="Mol. Biol. Evol.">
        <title>Blast fungal genomes show frequent chromosomal changes, gene gains and losses, and effector gene turnover.</title>
        <authorList>
            <person name="Gomez Luciano L.B."/>
            <person name="Jason Tsai I."/>
            <person name="Chuma I."/>
            <person name="Tosa Y."/>
            <person name="Chen Y.H."/>
            <person name="Li J.Y."/>
            <person name="Li M.Y."/>
            <person name="Jade Lu M.Y."/>
            <person name="Nakayashiki H."/>
            <person name="Li W.H."/>
        </authorList>
    </citation>
    <scope>NUCLEOTIDE SEQUENCE [LARGE SCALE GENOMIC DNA]</scope>
    <source>
        <strain evidence="2">MZ5-1-6</strain>
    </source>
</reference>
<proteinExistence type="predicted"/>
<gene>
    <name evidence="2" type="ORF">PoMZ_03457</name>
</gene>
<name>A0A4P7NCX7_PYROR</name>
<dbReference type="OMA" id="QREYCDS"/>
<dbReference type="Proteomes" id="UP000294847">
    <property type="component" value="Chromosome 3"/>
</dbReference>
<protein>
    <submittedName>
        <fullName evidence="2">Uncharacterized protein</fullName>
    </submittedName>
</protein>
<dbReference type="AlphaFoldDB" id="A0A4P7NCX7"/>
<feature type="coiled-coil region" evidence="1">
    <location>
        <begin position="112"/>
        <end position="160"/>
    </location>
</feature>